<organism evidence="5 6">
    <name type="scientific">Mucilaginibacter yixingensis</name>
    <dbReference type="NCBI Taxonomy" id="1295612"/>
    <lineage>
        <taxon>Bacteria</taxon>
        <taxon>Pseudomonadati</taxon>
        <taxon>Bacteroidota</taxon>
        <taxon>Sphingobacteriia</taxon>
        <taxon>Sphingobacteriales</taxon>
        <taxon>Sphingobacteriaceae</taxon>
        <taxon>Mucilaginibacter</taxon>
    </lineage>
</organism>
<dbReference type="PROSITE" id="PS00101">
    <property type="entry name" value="HEXAPEP_TRANSFERASES"/>
    <property type="match status" value="1"/>
</dbReference>
<name>A0A2T5JFT3_9SPHI</name>
<keyword evidence="2 5" id="KW-0808">Transferase</keyword>
<keyword evidence="3" id="KW-0677">Repeat</keyword>
<dbReference type="PANTHER" id="PTHR43300">
    <property type="entry name" value="ACETYLTRANSFERASE"/>
    <property type="match status" value="1"/>
</dbReference>
<dbReference type="PANTHER" id="PTHR43300:SF11">
    <property type="entry name" value="ACETYLTRANSFERASE RV3034C-RELATED"/>
    <property type="match status" value="1"/>
</dbReference>
<evidence type="ECO:0000256" key="2">
    <source>
        <dbReference type="ARBA" id="ARBA00022679"/>
    </source>
</evidence>
<evidence type="ECO:0000256" key="3">
    <source>
        <dbReference type="ARBA" id="ARBA00022737"/>
    </source>
</evidence>
<dbReference type="Proteomes" id="UP000244168">
    <property type="component" value="Unassembled WGS sequence"/>
</dbReference>
<sequence>MPVESPPPTQTATDTVRVGLNSVLDKVAFGKYNSVGTSCYLYNTQIGNYTYLSNNVSVMNTYIGKFCSIAEGVKIALGKHPVNGFISTHPAFFSTHKQCGTTFASQNHFREMGETHIGNDVWIGANAVIMDDVVVGDGAIIGAGAIVTKNVPPYAIVVGIPGRVLRYRFDEQQITDLLAFKWWDKDEEWLAANYQTFHNSDHFFDLIRNNLDNS</sequence>
<dbReference type="SUPFAM" id="SSF51161">
    <property type="entry name" value="Trimeric LpxA-like enzymes"/>
    <property type="match status" value="1"/>
</dbReference>
<dbReference type="InterPro" id="IPR001451">
    <property type="entry name" value="Hexapep"/>
</dbReference>
<evidence type="ECO:0000256" key="1">
    <source>
        <dbReference type="ARBA" id="ARBA00007274"/>
    </source>
</evidence>
<protein>
    <submittedName>
        <fullName evidence="5">Transferase family hexapeptide repeat protein</fullName>
    </submittedName>
</protein>
<dbReference type="AlphaFoldDB" id="A0A2T5JFT3"/>
<proteinExistence type="inferred from homology"/>
<dbReference type="GO" id="GO:0016746">
    <property type="term" value="F:acyltransferase activity"/>
    <property type="evidence" value="ECO:0007669"/>
    <property type="project" value="UniProtKB-KW"/>
</dbReference>
<dbReference type="InterPro" id="IPR050179">
    <property type="entry name" value="Trans_hexapeptide_repeat"/>
</dbReference>
<keyword evidence="6" id="KW-1185">Reference proteome</keyword>
<dbReference type="Gene3D" id="2.160.10.10">
    <property type="entry name" value="Hexapeptide repeat proteins"/>
    <property type="match status" value="1"/>
</dbReference>
<evidence type="ECO:0000256" key="4">
    <source>
        <dbReference type="ARBA" id="ARBA00023315"/>
    </source>
</evidence>
<accession>A0A2T5JFT3</accession>
<dbReference type="CDD" id="cd03349">
    <property type="entry name" value="LbH_XAT"/>
    <property type="match status" value="1"/>
</dbReference>
<dbReference type="Pfam" id="PF00132">
    <property type="entry name" value="Hexapep"/>
    <property type="match status" value="1"/>
</dbReference>
<reference evidence="5 6" key="1">
    <citation type="submission" date="2018-04" db="EMBL/GenBank/DDBJ databases">
        <title>Genomic Encyclopedia of Archaeal and Bacterial Type Strains, Phase II (KMG-II): from individual species to whole genera.</title>
        <authorList>
            <person name="Goeker M."/>
        </authorList>
    </citation>
    <scope>NUCLEOTIDE SEQUENCE [LARGE SCALE GENOMIC DNA]</scope>
    <source>
        <strain evidence="5 6">DSM 26809</strain>
    </source>
</reference>
<evidence type="ECO:0000313" key="5">
    <source>
        <dbReference type="EMBL" id="PTR01287.1"/>
    </source>
</evidence>
<dbReference type="InterPro" id="IPR018357">
    <property type="entry name" value="Hexapep_transf_CS"/>
</dbReference>
<dbReference type="EMBL" id="QAOQ01000001">
    <property type="protein sequence ID" value="PTR01287.1"/>
    <property type="molecule type" value="Genomic_DNA"/>
</dbReference>
<comment type="caution">
    <text evidence="5">The sequence shown here is derived from an EMBL/GenBank/DDBJ whole genome shotgun (WGS) entry which is preliminary data.</text>
</comment>
<dbReference type="InterPro" id="IPR011004">
    <property type="entry name" value="Trimer_LpxA-like_sf"/>
</dbReference>
<gene>
    <name evidence="5" type="ORF">C8P68_101521</name>
</gene>
<keyword evidence="4" id="KW-0012">Acyltransferase</keyword>
<evidence type="ECO:0000313" key="6">
    <source>
        <dbReference type="Proteomes" id="UP000244168"/>
    </source>
</evidence>
<comment type="similarity">
    <text evidence="1">Belongs to the transferase hexapeptide repeat family.</text>
</comment>